<evidence type="ECO:0000256" key="14">
    <source>
        <dbReference type="ARBA" id="ARBA00022842"/>
    </source>
</evidence>
<dbReference type="InterPro" id="IPR036615">
    <property type="entry name" value="Mur_ligase_C_dom_sf"/>
</dbReference>
<evidence type="ECO:0000259" key="24">
    <source>
        <dbReference type="Pfam" id="PF02875"/>
    </source>
</evidence>
<evidence type="ECO:0000256" key="6">
    <source>
        <dbReference type="ARBA" id="ARBA00011245"/>
    </source>
</evidence>
<comment type="pathway">
    <text evidence="4">Cofactor biosynthesis; tetrahydrofolylpolyglutamate biosynthesis.</text>
</comment>
<evidence type="ECO:0000256" key="9">
    <source>
        <dbReference type="ARBA" id="ARBA00019357"/>
    </source>
</evidence>
<evidence type="ECO:0000313" key="27">
    <source>
        <dbReference type="Proteomes" id="UP000249135"/>
    </source>
</evidence>
<evidence type="ECO:0000256" key="1">
    <source>
        <dbReference type="ARBA" id="ARBA00001946"/>
    </source>
</evidence>
<evidence type="ECO:0000256" key="13">
    <source>
        <dbReference type="ARBA" id="ARBA00022840"/>
    </source>
</evidence>
<evidence type="ECO:0000256" key="17">
    <source>
        <dbReference type="ARBA" id="ARBA00030592"/>
    </source>
</evidence>
<name>A0A2W5Q8C3_VARPD</name>
<dbReference type="FunFam" id="3.40.1190.10:FF:000004">
    <property type="entry name" value="Dihydrofolate synthase/folylpolyglutamate synthase"/>
    <property type="match status" value="1"/>
</dbReference>
<gene>
    <name evidence="26" type="ORF">DI563_14945</name>
</gene>
<evidence type="ECO:0000256" key="18">
    <source>
        <dbReference type="ARBA" id="ARBA00032510"/>
    </source>
</evidence>
<dbReference type="InterPro" id="IPR036565">
    <property type="entry name" value="Mur-like_cat_sf"/>
</dbReference>
<dbReference type="PANTHER" id="PTHR11136">
    <property type="entry name" value="FOLYLPOLYGLUTAMATE SYNTHASE-RELATED"/>
    <property type="match status" value="1"/>
</dbReference>
<dbReference type="InterPro" id="IPR001645">
    <property type="entry name" value="Folylpolyglutamate_synth"/>
</dbReference>
<dbReference type="EC" id="6.3.2.17" evidence="8"/>
<dbReference type="NCBIfam" id="TIGR01499">
    <property type="entry name" value="folC"/>
    <property type="match status" value="1"/>
</dbReference>
<evidence type="ECO:0000256" key="7">
    <source>
        <dbReference type="ARBA" id="ARBA00013023"/>
    </source>
</evidence>
<dbReference type="PIRSF" id="PIRSF001563">
    <property type="entry name" value="Folylpolyglu_synth"/>
    <property type="match status" value="1"/>
</dbReference>
<evidence type="ECO:0000256" key="20">
    <source>
        <dbReference type="ARBA" id="ARBA00047808"/>
    </source>
</evidence>
<dbReference type="Gene3D" id="3.40.1190.10">
    <property type="entry name" value="Mur-like, catalytic domain"/>
    <property type="match status" value="1"/>
</dbReference>
<evidence type="ECO:0000256" key="12">
    <source>
        <dbReference type="ARBA" id="ARBA00022741"/>
    </source>
</evidence>
<comment type="caution">
    <text evidence="26">The sequence shown here is derived from an EMBL/GenBank/DDBJ whole genome shotgun (WGS) entry which is preliminary data.</text>
</comment>
<sequence length="435" mass="46583">MAGSMKTLADWLAHAEHLHAKNIELGLERVRAVAERMGLAFACPVITVAGTNGKGSTCAMLESILTEAGYRTGVYSSPHLVHFEERLRIGGEIVAADRLPAHFEAVERARGETSLTYFEFTTLALFACMIEAGVEVAILEVGLGGRLDAVNIIDTDCAILTSIDLDHMDFLGPDRERIGFEKAGIMRPGKPAIVSDPMPPASVVAHAESIGADLWLSGRDFNVSGDPQQWSWAGRGRRYAGLAYPALRGANQLVNAAGVLAALEALRPRLPVTAQAIRVGLSLVELPGRFQIVPGQPTLVLDVAHNPHAVAALTENLDAMGFYPVTHAVFGVMADKELAPILDRIGPLVDRWYFTDLPTPRAARAADLEAAWKARNRRPDVTASTHADPMSALQAAVDAADPADRIVVFGSFFTVGGVLEHGIPRLQAKHLQPGA</sequence>
<comment type="function">
    <text evidence="2">Functions in two distinct reactions of the de novo folate biosynthetic pathway. Catalyzes the addition of a glutamate residue to dihydropteroate (7,8-dihydropteroate or H2Pte) to form dihydrofolate (7,8-dihydrofolate monoglutamate or H2Pte-Glu). Also catalyzes successive additions of L-glutamate to tetrahydrofolate or 10-formyltetrahydrofolate or 5,10-methylenetetrahydrofolate, leading to folylpolyglutamate derivatives.</text>
</comment>
<evidence type="ECO:0000256" key="8">
    <source>
        <dbReference type="ARBA" id="ARBA00013025"/>
    </source>
</evidence>
<protein>
    <recommendedName>
        <fullName evidence="9">Dihydrofolate synthase/folylpolyglutamate synthase</fullName>
        <ecNumber evidence="7">6.3.2.12</ecNumber>
        <ecNumber evidence="8">6.3.2.17</ecNumber>
    </recommendedName>
    <alternativeName>
        <fullName evidence="18">Folylpoly-gamma-glutamate synthetase-dihydrofolate synthetase</fullName>
    </alternativeName>
    <alternativeName>
        <fullName evidence="16">Folylpolyglutamate synthetase</fullName>
    </alternativeName>
    <alternativeName>
        <fullName evidence="17">Tetrahydrofolylpolyglutamate synthase</fullName>
    </alternativeName>
</protein>
<dbReference type="GO" id="GO:0005737">
    <property type="term" value="C:cytoplasm"/>
    <property type="evidence" value="ECO:0007669"/>
    <property type="project" value="TreeGrafter"/>
</dbReference>
<evidence type="ECO:0000256" key="22">
    <source>
        <dbReference type="ARBA" id="ARBA00049161"/>
    </source>
</evidence>
<accession>A0A2W5Q8C3</accession>
<dbReference type="GO" id="GO:0008841">
    <property type="term" value="F:dihydrofolate synthase activity"/>
    <property type="evidence" value="ECO:0007669"/>
    <property type="project" value="UniProtKB-EC"/>
</dbReference>
<evidence type="ECO:0000256" key="19">
    <source>
        <dbReference type="ARBA" id="ARBA00047493"/>
    </source>
</evidence>
<dbReference type="GO" id="GO:0004326">
    <property type="term" value="F:tetrahydrofolylpolyglutamate synthase activity"/>
    <property type="evidence" value="ECO:0007669"/>
    <property type="project" value="UniProtKB-EC"/>
</dbReference>
<evidence type="ECO:0000256" key="4">
    <source>
        <dbReference type="ARBA" id="ARBA00005150"/>
    </source>
</evidence>
<keyword evidence="10 23" id="KW-0436">Ligase</keyword>
<dbReference type="GO" id="GO:0005524">
    <property type="term" value="F:ATP binding"/>
    <property type="evidence" value="ECO:0007669"/>
    <property type="project" value="UniProtKB-KW"/>
</dbReference>
<dbReference type="EC" id="6.3.2.12" evidence="7"/>
<dbReference type="SUPFAM" id="SSF53244">
    <property type="entry name" value="MurD-like peptide ligases, peptide-binding domain"/>
    <property type="match status" value="1"/>
</dbReference>
<comment type="similarity">
    <text evidence="5 23">Belongs to the folylpolyglutamate synthase family.</text>
</comment>
<dbReference type="PROSITE" id="PS01011">
    <property type="entry name" value="FOLYLPOLYGLU_SYNT_1"/>
    <property type="match status" value="1"/>
</dbReference>
<dbReference type="NCBIfam" id="NF008101">
    <property type="entry name" value="PRK10846.1"/>
    <property type="match status" value="1"/>
</dbReference>
<dbReference type="Pfam" id="PF08245">
    <property type="entry name" value="Mur_ligase_M"/>
    <property type="match status" value="1"/>
</dbReference>
<evidence type="ECO:0000256" key="23">
    <source>
        <dbReference type="PIRNR" id="PIRNR001563"/>
    </source>
</evidence>
<proteinExistence type="inferred from homology"/>
<dbReference type="InterPro" id="IPR018109">
    <property type="entry name" value="Folylpolyglutamate_synth_CS"/>
</dbReference>
<comment type="pathway">
    <text evidence="3">Cofactor biosynthesis; tetrahydrofolate biosynthesis; 7,8-dihydrofolate from 2-amino-4-hydroxy-6-hydroxymethyl-7,8-dihydropteridine diphosphate and 4-aminobenzoate: step 2/2.</text>
</comment>
<evidence type="ECO:0000256" key="21">
    <source>
        <dbReference type="ARBA" id="ARBA00049035"/>
    </source>
</evidence>
<comment type="catalytic activity">
    <reaction evidence="19">
        <text>(6S)-5,6,7,8-tetrahydrofolyl-(gamma-L-Glu)(n) + L-glutamate + ATP = (6S)-5,6,7,8-tetrahydrofolyl-(gamma-L-Glu)(n+1) + ADP + phosphate + H(+)</text>
        <dbReference type="Rhea" id="RHEA:10580"/>
        <dbReference type="Rhea" id="RHEA-COMP:14738"/>
        <dbReference type="Rhea" id="RHEA-COMP:14740"/>
        <dbReference type="ChEBI" id="CHEBI:15378"/>
        <dbReference type="ChEBI" id="CHEBI:29985"/>
        <dbReference type="ChEBI" id="CHEBI:30616"/>
        <dbReference type="ChEBI" id="CHEBI:43474"/>
        <dbReference type="ChEBI" id="CHEBI:141005"/>
        <dbReference type="ChEBI" id="CHEBI:456216"/>
        <dbReference type="EC" id="6.3.2.17"/>
    </reaction>
</comment>
<keyword evidence="12 23" id="KW-0547">Nucleotide-binding</keyword>
<dbReference type="InterPro" id="IPR004101">
    <property type="entry name" value="Mur_ligase_C"/>
</dbReference>
<dbReference type="GO" id="GO:0046872">
    <property type="term" value="F:metal ion binding"/>
    <property type="evidence" value="ECO:0007669"/>
    <property type="project" value="UniProtKB-KW"/>
</dbReference>
<evidence type="ECO:0000256" key="16">
    <source>
        <dbReference type="ARBA" id="ARBA00030048"/>
    </source>
</evidence>
<comment type="catalytic activity">
    <reaction evidence="20">
        <text>10-formyltetrahydrofolyl-(gamma-L-Glu)(n) + L-glutamate + ATP = 10-formyltetrahydrofolyl-(gamma-L-Glu)(n+1) + ADP + phosphate + H(+)</text>
        <dbReference type="Rhea" id="RHEA:51904"/>
        <dbReference type="Rhea" id="RHEA-COMP:13088"/>
        <dbReference type="Rhea" id="RHEA-COMP:14300"/>
        <dbReference type="ChEBI" id="CHEBI:15378"/>
        <dbReference type="ChEBI" id="CHEBI:29985"/>
        <dbReference type="ChEBI" id="CHEBI:30616"/>
        <dbReference type="ChEBI" id="CHEBI:43474"/>
        <dbReference type="ChEBI" id="CHEBI:134413"/>
        <dbReference type="ChEBI" id="CHEBI:456216"/>
        <dbReference type="EC" id="6.3.2.17"/>
    </reaction>
</comment>
<reference evidence="26 27" key="1">
    <citation type="submission" date="2017-08" db="EMBL/GenBank/DDBJ databases">
        <title>Infants hospitalized years apart are colonized by the same room-sourced microbial strains.</title>
        <authorList>
            <person name="Brooks B."/>
            <person name="Olm M.R."/>
            <person name="Firek B.A."/>
            <person name="Baker R."/>
            <person name="Thomas B.C."/>
            <person name="Morowitz M.J."/>
            <person name="Banfield J.F."/>
        </authorList>
    </citation>
    <scope>NUCLEOTIDE SEQUENCE [LARGE SCALE GENOMIC DNA]</scope>
    <source>
        <strain evidence="26">S2_005_003_R2_41</strain>
    </source>
</reference>
<evidence type="ECO:0000259" key="25">
    <source>
        <dbReference type="Pfam" id="PF08245"/>
    </source>
</evidence>
<organism evidence="26 27">
    <name type="scientific">Variovorax paradoxus</name>
    <dbReference type="NCBI Taxonomy" id="34073"/>
    <lineage>
        <taxon>Bacteria</taxon>
        <taxon>Pseudomonadati</taxon>
        <taxon>Pseudomonadota</taxon>
        <taxon>Betaproteobacteria</taxon>
        <taxon>Burkholderiales</taxon>
        <taxon>Comamonadaceae</taxon>
        <taxon>Variovorax</taxon>
    </lineage>
</organism>
<keyword evidence="15" id="KW-0289">Folate biosynthesis</keyword>
<dbReference type="Gene3D" id="3.90.190.20">
    <property type="entry name" value="Mur ligase, C-terminal domain"/>
    <property type="match status" value="1"/>
</dbReference>
<dbReference type="GO" id="GO:0046656">
    <property type="term" value="P:folic acid biosynthetic process"/>
    <property type="evidence" value="ECO:0007669"/>
    <property type="project" value="UniProtKB-KW"/>
</dbReference>
<dbReference type="Proteomes" id="UP000249135">
    <property type="component" value="Unassembled WGS sequence"/>
</dbReference>
<evidence type="ECO:0000256" key="3">
    <source>
        <dbReference type="ARBA" id="ARBA00004799"/>
    </source>
</evidence>
<comment type="catalytic activity">
    <reaction evidence="22">
        <text>7,8-dihydropteroate + L-glutamate + ATP = 7,8-dihydrofolate + ADP + phosphate + H(+)</text>
        <dbReference type="Rhea" id="RHEA:23584"/>
        <dbReference type="ChEBI" id="CHEBI:15378"/>
        <dbReference type="ChEBI" id="CHEBI:17839"/>
        <dbReference type="ChEBI" id="CHEBI:29985"/>
        <dbReference type="ChEBI" id="CHEBI:30616"/>
        <dbReference type="ChEBI" id="CHEBI:43474"/>
        <dbReference type="ChEBI" id="CHEBI:57451"/>
        <dbReference type="ChEBI" id="CHEBI:456216"/>
        <dbReference type="EC" id="6.3.2.12"/>
    </reaction>
</comment>
<comment type="catalytic activity">
    <reaction evidence="21">
        <text>(6R)-5,10-methylenetetrahydrofolyl-(gamma-L-Glu)(n) + L-glutamate + ATP = (6R)-5,10-methylenetetrahydrofolyl-(gamma-L-Glu)(n+1) + ADP + phosphate + H(+)</text>
        <dbReference type="Rhea" id="RHEA:51912"/>
        <dbReference type="Rhea" id="RHEA-COMP:13257"/>
        <dbReference type="Rhea" id="RHEA-COMP:13258"/>
        <dbReference type="ChEBI" id="CHEBI:15378"/>
        <dbReference type="ChEBI" id="CHEBI:29985"/>
        <dbReference type="ChEBI" id="CHEBI:30616"/>
        <dbReference type="ChEBI" id="CHEBI:43474"/>
        <dbReference type="ChEBI" id="CHEBI:136572"/>
        <dbReference type="ChEBI" id="CHEBI:456216"/>
        <dbReference type="EC" id="6.3.2.17"/>
    </reaction>
</comment>
<keyword evidence="13 23" id="KW-0067">ATP-binding</keyword>
<dbReference type="EMBL" id="QFPP01000187">
    <property type="protein sequence ID" value="PZQ73414.1"/>
    <property type="molecule type" value="Genomic_DNA"/>
</dbReference>
<dbReference type="PANTHER" id="PTHR11136:SF0">
    <property type="entry name" value="DIHYDROFOLATE SYNTHETASE-RELATED"/>
    <property type="match status" value="1"/>
</dbReference>
<feature type="domain" description="Mur ligase C-terminal" evidence="24">
    <location>
        <begin position="288"/>
        <end position="412"/>
    </location>
</feature>
<evidence type="ECO:0000313" key="26">
    <source>
        <dbReference type="EMBL" id="PZQ73414.1"/>
    </source>
</evidence>
<dbReference type="GO" id="GO:0046654">
    <property type="term" value="P:tetrahydrofolate biosynthetic process"/>
    <property type="evidence" value="ECO:0007669"/>
    <property type="project" value="UniProtKB-UniPathway"/>
</dbReference>
<feature type="domain" description="Mur ligase central" evidence="25">
    <location>
        <begin position="48"/>
        <end position="187"/>
    </location>
</feature>
<evidence type="ECO:0000256" key="5">
    <source>
        <dbReference type="ARBA" id="ARBA00008276"/>
    </source>
</evidence>
<dbReference type="UniPathway" id="UPA00077">
    <property type="reaction ID" value="UER00157"/>
</dbReference>
<dbReference type="AlphaFoldDB" id="A0A2W5Q8C3"/>
<dbReference type="SUPFAM" id="SSF53623">
    <property type="entry name" value="MurD-like peptide ligases, catalytic domain"/>
    <property type="match status" value="1"/>
</dbReference>
<comment type="subunit">
    <text evidence="6">Monomer.</text>
</comment>
<evidence type="ECO:0000256" key="11">
    <source>
        <dbReference type="ARBA" id="ARBA00022723"/>
    </source>
</evidence>
<evidence type="ECO:0000256" key="10">
    <source>
        <dbReference type="ARBA" id="ARBA00022598"/>
    </source>
</evidence>
<dbReference type="InterPro" id="IPR013221">
    <property type="entry name" value="Mur_ligase_cen"/>
</dbReference>
<dbReference type="Pfam" id="PF02875">
    <property type="entry name" value="Mur_ligase_C"/>
    <property type="match status" value="1"/>
</dbReference>
<evidence type="ECO:0000256" key="15">
    <source>
        <dbReference type="ARBA" id="ARBA00022909"/>
    </source>
</evidence>
<keyword evidence="11" id="KW-0479">Metal-binding</keyword>
<evidence type="ECO:0000256" key="2">
    <source>
        <dbReference type="ARBA" id="ARBA00002714"/>
    </source>
</evidence>
<keyword evidence="14" id="KW-0460">Magnesium</keyword>
<comment type="cofactor">
    <cofactor evidence="1">
        <name>Mg(2+)</name>
        <dbReference type="ChEBI" id="CHEBI:18420"/>
    </cofactor>
</comment>